<accession>F4A377</accession>
<dbReference type="SUPFAM" id="SSF51445">
    <property type="entry name" value="(Trans)glycosidases"/>
    <property type="match status" value="1"/>
</dbReference>
<dbReference type="Pfam" id="PF18666">
    <property type="entry name" value="CBM64"/>
    <property type="match status" value="1"/>
</dbReference>
<dbReference type="HOGENOM" id="CLU_012932_3_0_9"/>
<dbReference type="STRING" id="697281.Mahau_1113"/>
<dbReference type="InterPro" id="IPR018087">
    <property type="entry name" value="Glyco_hydro_5_CS"/>
</dbReference>
<protein>
    <recommendedName>
        <fullName evidence="2">cellulase</fullName>
        <ecNumber evidence="2">3.2.1.4</ecNumber>
    </recommendedName>
</protein>
<feature type="domain" description="Glycoside hydrolase family 5" evidence="9">
    <location>
        <begin position="52"/>
        <end position="293"/>
    </location>
</feature>
<dbReference type="RefSeq" id="WP_013780740.1">
    <property type="nucleotide sequence ID" value="NC_015520.1"/>
</dbReference>
<dbReference type="GO" id="GO:0030245">
    <property type="term" value="P:cellulose catabolic process"/>
    <property type="evidence" value="ECO:0007669"/>
    <property type="project" value="UniProtKB-KW"/>
</dbReference>
<dbReference type="InterPro" id="IPR017853">
    <property type="entry name" value="GH"/>
</dbReference>
<reference evidence="11 12" key="2">
    <citation type="journal article" date="2011" name="Stand. Genomic Sci.">
        <title>Complete genome sequence of Mahella australiensis type strain (50-1 BON).</title>
        <authorList>
            <person name="Sikorski J."/>
            <person name="Teshima H."/>
            <person name="Nolan M."/>
            <person name="Lucas S."/>
            <person name="Hammon N."/>
            <person name="Deshpande S."/>
            <person name="Cheng J.F."/>
            <person name="Pitluck S."/>
            <person name="Liolios K."/>
            <person name="Pagani I."/>
            <person name="Ivanova N."/>
            <person name="Huntemann M."/>
            <person name="Mavromatis K."/>
            <person name="Ovchinikova G."/>
            <person name="Pati A."/>
            <person name="Tapia R."/>
            <person name="Han C."/>
            <person name="Goodwin L."/>
            <person name="Chen A."/>
            <person name="Palaniappan K."/>
            <person name="Land M."/>
            <person name="Hauser L."/>
            <person name="Ngatchou-Djao O.D."/>
            <person name="Rohde M."/>
            <person name="Pukall R."/>
            <person name="Spring S."/>
            <person name="Abt B."/>
            <person name="Goker M."/>
            <person name="Detter J.C."/>
            <person name="Woyke T."/>
            <person name="Bristow J."/>
            <person name="Markowitz V."/>
            <person name="Hugenholtz P."/>
            <person name="Eisen J.A."/>
            <person name="Kyrpides N.C."/>
            <person name="Klenk H.P."/>
            <person name="Lapidus A."/>
        </authorList>
    </citation>
    <scope>NUCLEOTIDE SEQUENCE [LARGE SCALE GENOMIC DNA]</scope>
    <source>
        <strain evidence="12">DSM 15567 / CIP 107919 / 50-1 BON</strain>
    </source>
</reference>
<evidence type="ECO:0000256" key="7">
    <source>
        <dbReference type="ARBA" id="ARBA00023326"/>
    </source>
</evidence>
<dbReference type="InterPro" id="IPR041438">
    <property type="entry name" value="CBM64"/>
</dbReference>
<keyword evidence="3 8" id="KW-0378">Hydrolase</keyword>
<dbReference type="EMBL" id="CP002360">
    <property type="protein sequence ID" value="AEE96310.1"/>
    <property type="molecule type" value="Genomic_DNA"/>
</dbReference>
<evidence type="ECO:0000313" key="12">
    <source>
        <dbReference type="Proteomes" id="UP000008457"/>
    </source>
</evidence>
<dbReference type="PROSITE" id="PS00659">
    <property type="entry name" value="GLYCOSYL_HYDROL_F5"/>
    <property type="match status" value="1"/>
</dbReference>
<dbReference type="AlphaFoldDB" id="F4A377"/>
<dbReference type="EC" id="3.2.1.4" evidence="2"/>
<evidence type="ECO:0000256" key="5">
    <source>
        <dbReference type="ARBA" id="ARBA00023277"/>
    </source>
</evidence>
<dbReference type="PANTHER" id="PTHR34142">
    <property type="entry name" value="ENDO-BETA-1,4-GLUCANASE A"/>
    <property type="match status" value="1"/>
</dbReference>
<reference evidence="12" key="1">
    <citation type="submission" date="2010-11" db="EMBL/GenBank/DDBJ databases">
        <title>The complete genome of Mahella australiensis DSM 15567.</title>
        <authorList>
            <consortium name="US DOE Joint Genome Institute (JGI-PGF)"/>
            <person name="Lucas S."/>
            <person name="Copeland A."/>
            <person name="Lapidus A."/>
            <person name="Bruce D."/>
            <person name="Goodwin L."/>
            <person name="Pitluck S."/>
            <person name="Kyrpides N."/>
            <person name="Mavromatis K."/>
            <person name="Pagani I."/>
            <person name="Ivanova N."/>
            <person name="Teshima H."/>
            <person name="Brettin T."/>
            <person name="Detter J.C."/>
            <person name="Han C."/>
            <person name="Tapia R."/>
            <person name="Land M."/>
            <person name="Hauser L."/>
            <person name="Markowitz V."/>
            <person name="Cheng J.-F."/>
            <person name="Hugenholtz P."/>
            <person name="Woyke T."/>
            <person name="Wu D."/>
            <person name="Spring S."/>
            <person name="Pukall R."/>
            <person name="Steenblock K."/>
            <person name="Schneider S."/>
            <person name="Klenk H.-P."/>
            <person name="Eisen J.A."/>
        </authorList>
    </citation>
    <scope>NUCLEOTIDE SEQUENCE [LARGE SCALE GENOMIC DNA]</scope>
    <source>
        <strain evidence="12">DSM 15567 / CIP 107919 / 50-1 BON</strain>
    </source>
</reference>
<evidence type="ECO:0000256" key="4">
    <source>
        <dbReference type="ARBA" id="ARBA00023001"/>
    </source>
</evidence>
<dbReference type="Gene3D" id="3.20.20.80">
    <property type="entry name" value="Glycosidases"/>
    <property type="match status" value="1"/>
</dbReference>
<feature type="domain" description="Carbohydrate-binding module 64" evidence="10">
    <location>
        <begin position="344"/>
        <end position="426"/>
    </location>
</feature>
<dbReference type="GO" id="GO:0008810">
    <property type="term" value="F:cellulase activity"/>
    <property type="evidence" value="ECO:0007669"/>
    <property type="project" value="UniProtKB-EC"/>
</dbReference>
<keyword evidence="7" id="KW-0624">Polysaccharide degradation</keyword>
<keyword evidence="5" id="KW-0119">Carbohydrate metabolism</keyword>
<evidence type="ECO:0000256" key="6">
    <source>
        <dbReference type="ARBA" id="ARBA00023295"/>
    </source>
</evidence>
<comment type="catalytic activity">
    <reaction evidence="1">
        <text>Endohydrolysis of (1-&gt;4)-beta-D-glucosidic linkages in cellulose, lichenin and cereal beta-D-glucans.</text>
        <dbReference type="EC" id="3.2.1.4"/>
    </reaction>
</comment>
<evidence type="ECO:0000259" key="10">
    <source>
        <dbReference type="Pfam" id="PF18666"/>
    </source>
</evidence>
<evidence type="ECO:0000313" key="11">
    <source>
        <dbReference type="EMBL" id="AEE96310.1"/>
    </source>
</evidence>
<keyword evidence="6 8" id="KW-0326">Glycosidase</keyword>
<dbReference type="SMR" id="F4A377"/>
<dbReference type="Proteomes" id="UP000008457">
    <property type="component" value="Chromosome"/>
</dbReference>
<evidence type="ECO:0000259" key="9">
    <source>
        <dbReference type="Pfam" id="PF00150"/>
    </source>
</evidence>
<sequence>MNKRKMLAFMIAIVLILSSLMTSTIVVRKTEAAASSIVASHGMLKVVGNKVCDASGKPIQLKGMSLFWSQWSTPFWNADLVNNLASTWNATLIRAAMGVDEGGYISNPQVEKQKVITVVDAAINAGIYVIIDWHSHDIHTSEAVAFFGEMAQRYKNTPNVIFEIFNEPDYESWAQVKTYSTQVINTIRSTGAQNLILVGSPTWSQDVDVAANDPITGFSNIAYTLHFYAGTHKQYLRDKAITAMSKGLALFVSEWGTCDASGNGNLDLTESQRWIDFMNQYQISWANWSMNDKAETASALVVGASTTGPWPDSQLTESGKFVKAKIMENTPVPPSGGTTPPGEYTGIGLPFTHDGAGEYYWKTNKLSTDPNDWSHYINSWNLDLLEINGKDYTNVWVAQHQIAPSSDGYWYIHYKGSASSAHMEMK</sequence>
<organism evidence="11 12">
    <name type="scientific">Mahella australiensis (strain DSM 15567 / CIP 107919 / 50-1 BON)</name>
    <dbReference type="NCBI Taxonomy" id="697281"/>
    <lineage>
        <taxon>Bacteria</taxon>
        <taxon>Bacillati</taxon>
        <taxon>Bacillota</taxon>
        <taxon>Clostridia</taxon>
        <taxon>Thermoanaerobacterales</taxon>
        <taxon>Thermoanaerobacterales Family IV. Incertae Sedis</taxon>
        <taxon>Mahella</taxon>
    </lineage>
</organism>
<name>F4A377_MAHA5</name>
<evidence type="ECO:0000256" key="3">
    <source>
        <dbReference type="ARBA" id="ARBA00022801"/>
    </source>
</evidence>
<dbReference type="InterPro" id="IPR001547">
    <property type="entry name" value="Glyco_hydro_5"/>
</dbReference>
<keyword evidence="4" id="KW-0136">Cellulose degradation</keyword>
<keyword evidence="12" id="KW-1185">Reference proteome</keyword>
<proteinExistence type="inferred from homology"/>
<evidence type="ECO:0000256" key="2">
    <source>
        <dbReference type="ARBA" id="ARBA00012601"/>
    </source>
</evidence>
<comment type="similarity">
    <text evidence="8">Belongs to the glycosyl hydrolase 5 (cellulase A) family.</text>
</comment>
<evidence type="ECO:0000256" key="1">
    <source>
        <dbReference type="ARBA" id="ARBA00000966"/>
    </source>
</evidence>
<dbReference type="KEGG" id="mas:Mahau_1113"/>
<dbReference type="Pfam" id="PF00150">
    <property type="entry name" value="Cellulase"/>
    <property type="match status" value="1"/>
</dbReference>
<dbReference type="PANTHER" id="PTHR34142:SF1">
    <property type="entry name" value="GLYCOSIDE HYDROLASE FAMILY 5 DOMAIN-CONTAINING PROTEIN"/>
    <property type="match status" value="1"/>
</dbReference>
<gene>
    <name evidence="11" type="ordered locus">Mahau_1113</name>
</gene>
<evidence type="ECO:0000256" key="8">
    <source>
        <dbReference type="RuleBase" id="RU361153"/>
    </source>
</evidence>
<dbReference type="eggNOG" id="COG2730">
    <property type="taxonomic scope" value="Bacteria"/>
</dbReference>